<dbReference type="FunFam" id="2.10.25.10:FF:000038">
    <property type="entry name" value="Fibrillin 2"/>
    <property type="match status" value="13"/>
</dbReference>
<feature type="domain" description="EGF-like" evidence="11">
    <location>
        <begin position="431"/>
        <end position="474"/>
    </location>
</feature>
<feature type="domain" description="EGF-like" evidence="11">
    <location>
        <begin position="3368"/>
        <end position="3407"/>
    </location>
</feature>
<dbReference type="InterPro" id="IPR024731">
    <property type="entry name" value="NELL2-like_EGF"/>
</dbReference>
<feature type="region of interest" description="Disordered" evidence="10">
    <location>
        <begin position="4486"/>
        <end position="4523"/>
    </location>
</feature>
<feature type="region of interest" description="Disordered" evidence="10">
    <location>
        <begin position="4069"/>
        <end position="4129"/>
    </location>
</feature>
<dbReference type="Gene3D" id="2.90.20.10">
    <property type="entry name" value="Plasmodium vivax P25 domain"/>
    <property type="match status" value="1"/>
</dbReference>
<feature type="domain" description="EGF-like" evidence="11">
    <location>
        <begin position="227"/>
        <end position="264"/>
    </location>
</feature>
<dbReference type="InterPro" id="IPR001881">
    <property type="entry name" value="EGF-like_Ca-bd_dom"/>
</dbReference>
<keyword evidence="3 9" id="KW-0245">EGF-like domain</keyword>
<feature type="compositionally biased region" description="Low complexity" evidence="10">
    <location>
        <begin position="4432"/>
        <end position="4464"/>
    </location>
</feature>
<keyword evidence="7 9" id="KW-1015">Disulfide bond</keyword>
<dbReference type="HOGENOM" id="CLU_000082_0_0_1"/>
<feature type="domain" description="EGF-like" evidence="11">
    <location>
        <begin position="1738"/>
        <end position="1776"/>
    </location>
</feature>
<evidence type="ECO:0000256" key="2">
    <source>
        <dbReference type="ARBA" id="ARBA00022525"/>
    </source>
</evidence>
<accession>T1HAK3</accession>
<dbReference type="Gene3D" id="2.10.25.10">
    <property type="entry name" value="Laminin"/>
    <property type="match status" value="22"/>
</dbReference>
<feature type="compositionally biased region" description="Polar residues" evidence="10">
    <location>
        <begin position="4862"/>
        <end position="4875"/>
    </location>
</feature>
<feature type="domain" description="EGF-like" evidence="11">
    <location>
        <begin position="514"/>
        <end position="554"/>
    </location>
</feature>
<feature type="domain" description="EGF-like" evidence="11">
    <location>
        <begin position="142"/>
        <end position="185"/>
    </location>
</feature>
<keyword evidence="13" id="KW-1185">Reference proteome</keyword>
<feature type="domain" description="EGF-like" evidence="11">
    <location>
        <begin position="103"/>
        <end position="141"/>
    </location>
</feature>
<dbReference type="PROSITE" id="PS01186">
    <property type="entry name" value="EGF_2"/>
    <property type="match status" value="18"/>
</dbReference>
<comment type="caution">
    <text evidence="9">Lacks conserved residue(s) required for the propagation of feature annotation.</text>
</comment>
<feature type="compositionally biased region" description="Low complexity" evidence="10">
    <location>
        <begin position="4730"/>
        <end position="4744"/>
    </location>
</feature>
<dbReference type="Proteomes" id="UP000015103">
    <property type="component" value="Unassembled WGS sequence"/>
</dbReference>
<protein>
    <recommendedName>
        <fullName evidence="11">EGF-like domain-containing protein</fullName>
    </recommendedName>
</protein>
<keyword evidence="6" id="KW-0106">Calcium</keyword>
<dbReference type="Pfam" id="PF00008">
    <property type="entry name" value="EGF"/>
    <property type="match status" value="1"/>
</dbReference>
<dbReference type="SMART" id="SM00179">
    <property type="entry name" value="EGF_CA"/>
    <property type="match status" value="21"/>
</dbReference>
<dbReference type="InterPro" id="IPR000152">
    <property type="entry name" value="EGF-type_Asp/Asn_hydroxyl_site"/>
</dbReference>
<dbReference type="PANTHER" id="PTHR22963">
    <property type="entry name" value="ENDOGLIN-RELATED"/>
    <property type="match status" value="1"/>
</dbReference>
<feature type="region of interest" description="Disordered" evidence="10">
    <location>
        <begin position="4723"/>
        <end position="4744"/>
    </location>
</feature>
<evidence type="ECO:0000256" key="3">
    <source>
        <dbReference type="ARBA" id="ARBA00022536"/>
    </source>
</evidence>
<dbReference type="VEuPathDB" id="VectorBase:RPRC001058"/>
<feature type="region of interest" description="Disordered" evidence="10">
    <location>
        <begin position="4380"/>
        <end position="4412"/>
    </location>
</feature>
<feature type="domain" description="EGF-like" evidence="11">
    <location>
        <begin position="2363"/>
        <end position="2402"/>
    </location>
</feature>
<dbReference type="SMART" id="SM00286">
    <property type="entry name" value="PTI"/>
    <property type="match status" value="21"/>
</dbReference>
<evidence type="ECO:0000256" key="10">
    <source>
        <dbReference type="SAM" id="MobiDB-lite"/>
    </source>
</evidence>
<feature type="domain" description="EGF-like" evidence="11">
    <location>
        <begin position="391"/>
        <end position="430"/>
    </location>
</feature>
<dbReference type="Pfam" id="PF07645">
    <property type="entry name" value="EGF_CA"/>
    <property type="match status" value="13"/>
</dbReference>
<dbReference type="GO" id="GO:0005576">
    <property type="term" value="C:extracellular region"/>
    <property type="evidence" value="ECO:0007669"/>
    <property type="project" value="UniProtKB-SubCell"/>
</dbReference>
<evidence type="ECO:0000256" key="9">
    <source>
        <dbReference type="PROSITE-ProRule" id="PRU00076"/>
    </source>
</evidence>
<feature type="domain" description="EGF-like" evidence="11">
    <location>
        <begin position="1242"/>
        <end position="1281"/>
    </location>
</feature>
<feature type="domain" description="EGF-like" evidence="11">
    <location>
        <begin position="3455"/>
        <end position="3494"/>
    </location>
</feature>
<keyword evidence="2" id="KW-0964">Secreted</keyword>
<evidence type="ECO:0000259" key="11">
    <source>
        <dbReference type="PROSITE" id="PS50026"/>
    </source>
</evidence>
<evidence type="ECO:0000256" key="8">
    <source>
        <dbReference type="ARBA" id="ARBA00023180"/>
    </source>
</evidence>
<feature type="domain" description="EGF-like" evidence="11">
    <location>
        <begin position="186"/>
        <end position="226"/>
    </location>
</feature>
<dbReference type="Pfam" id="PF12662">
    <property type="entry name" value="cEGF"/>
    <property type="match status" value="1"/>
</dbReference>
<feature type="domain" description="EGF-like" evidence="11">
    <location>
        <begin position="3325"/>
        <end position="3364"/>
    </location>
</feature>
<dbReference type="FunFam" id="2.10.25.10:FF:000555">
    <property type="entry name" value="Dumpy, isoform I"/>
    <property type="match status" value="1"/>
</dbReference>
<dbReference type="InterPro" id="IPR009030">
    <property type="entry name" value="Growth_fac_rcpt_cys_sf"/>
</dbReference>
<dbReference type="PROSITE" id="PS50026">
    <property type="entry name" value="EGF_3"/>
    <property type="match status" value="26"/>
</dbReference>
<dbReference type="SMART" id="SM00274">
    <property type="entry name" value="FOLN"/>
    <property type="match status" value="15"/>
</dbReference>
<dbReference type="InterPro" id="IPR000742">
    <property type="entry name" value="EGF"/>
</dbReference>
<feature type="region of interest" description="Disordered" evidence="10">
    <location>
        <begin position="4427"/>
        <end position="4464"/>
    </location>
</feature>
<dbReference type="SUPFAM" id="SSF57196">
    <property type="entry name" value="EGF/Laminin"/>
    <property type="match status" value="6"/>
</dbReference>
<evidence type="ECO:0000256" key="5">
    <source>
        <dbReference type="ARBA" id="ARBA00022737"/>
    </source>
</evidence>
<dbReference type="PANTHER" id="PTHR22963:SF39">
    <property type="entry name" value="DUMPY"/>
    <property type="match status" value="1"/>
</dbReference>
<comment type="subcellular location">
    <subcellularLocation>
        <location evidence="1">Secreted</location>
    </subcellularLocation>
</comment>
<feature type="domain" description="EGF-like" evidence="11">
    <location>
        <begin position="993"/>
        <end position="1033"/>
    </location>
</feature>
<proteinExistence type="predicted"/>
<feature type="region of interest" description="Disordered" evidence="10">
    <location>
        <begin position="4862"/>
        <end position="4896"/>
    </location>
</feature>
<dbReference type="STRING" id="13249.T1HAK3"/>
<dbReference type="FunFam" id="2.10.25.10:FF:000526">
    <property type="entry name" value="Dumpy, isoform J"/>
    <property type="match status" value="1"/>
</dbReference>
<name>T1HAK3_RHOPR</name>
<dbReference type="InterPro" id="IPR018097">
    <property type="entry name" value="EGF_Ca-bd_CS"/>
</dbReference>
<feature type="domain" description="EGF-like" evidence="11">
    <location>
        <begin position="1282"/>
        <end position="1321"/>
    </location>
</feature>
<dbReference type="InterPro" id="IPR049883">
    <property type="entry name" value="NOTCH1_EGF-like"/>
</dbReference>
<dbReference type="EMBL" id="ACPB03019341">
    <property type="status" value="NOT_ANNOTATED_CDS"/>
    <property type="molecule type" value="Genomic_DNA"/>
</dbReference>
<dbReference type="InterPro" id="IPR006150">
    <property type="entry name" value="Cys_repeat_1"/>
</dbReference>
<dbReference type="PROSITE" id="PS01187">
    <property type="entry name" value="EGF_CA"/>
    <property type="match status" value="11"/>
</dbReference>
<feature type="domain" description="EGF-like" evidence="11">
    <location>
        <begin position="766"/>
        <end position="810"/>
    </location>
</feature>
<feature type="domain" description="EGF-like" evidence="11">
    <location>
        <begin position="873"/>
        <end position="913"/>
    </location>
</feature>
<feature type="compositionally biased region" description="Low complexity" evidence="10">
    <location>
        <begin position="4876"/>
        <end position="4887"/>
    </location>
</feature>
<evidence type="ECO:0000256" key="7">
    <source>
        <dbReference type="ARBA" id="ARBA00023157"/>
    </source>
</evidence>
<dbReference type="SMART" id="SM00289">
    <property type="entry name" value="WR1"/>
    <property type="match status" value="17"/>
</dbReference>
<dbReference type="InterPro" id="IPR003645">
    <property type="entry name" value="Fol_N"/>
</dbReference>
<feature type="region of interest" description="Disordered" evidence="10">
    <location>
        <begin position="4205"/>
        <end position="4224"/>
    </location>
</feature>
<feature type="domain" description="EGF-like" evidence="11">
    <location>
        <begin position="349"/>
        <end position="390"/>
    </location>
</feature>
<dbReference type="InParanoid" id="T1HAK3"/>
<dbReference type="PROSITE" id="PS00010">
    <property type="entry name" value="ASX_HYDROXYL"/>
    <property type="match status" value="19"/>
</dbReference>
<organism evidence="12 13">
    <name type="scientific">Rhodnius prolixus</name>
    <name type="common">Triatomid bug</name>
    <dbReference type="NCBI Taxonomy" id="13249"/>
    <lineage>
        <taxon>Eukaryota</taxon>
        <taxon>Metazoa</taxon>
        <taxon>Ecdysozoa</taxon>
        <taxon>Arthropoda</taxon>
        <taxon>Hexapoda</taxon>
        <taxon>Insecta</taxon>
        <taxon>Pterygota</taxon>
        <taxon>Neoptera</taxon>
        <taxon>Paraneoptera</taxon>
        <taxon>Hemiptera</taxon>
        <taxon>Heteroptera</taxon>
        <taxon>Panheteroptera</taxon>
        <taxon>Cimicomorpha</taxon>
        <taxon>Reduviidae</taxon>
        <taxon>Triatominae</taxon>
        <taxon>Rhodnius</taxon>
    </lineage>
</organism>
<feature type="domain" description="EGF-like" evidence="11">
    <location>
        <begin position="2072"/>
        <end position="2109"/>
    </location>
</feature>
<evidence type="ECO:0000313" key="13">
    <source>
        <dbReference type="Proteomes" id="UP000015103"/>
    </source>
</evidence>
<feature type="domain" description="EGF-like" evidence="11">
    <location>
        <begin position="678"/>
        <end position="719"/>
    </location>
</feature>
<feature type="domain" description="EGF-like" evidence="11">
    <location>
        <begin position="641"/>
        <end position="677"/>
    </location>
</feature>
<dbReference type="EnsemblMetazoa" id="RPRC001058-RA">
    <property type="protein sequence ID" value="RPRC001058-PA"/>
    <property type="gene ID" value="RPRC001058"/>
</dbReference>
<feature type="region of interest" description="Disordered" evidence="10">
    <location>
        <begin position="4802"/>
        <end position="4838"/>
    </location>
</feature>
<feature type="domain" description="EGF-like" evidence="11">
    <location>
        <begin position="596"/>
        <end position="640"/>
    </location>
</feature>
<feature type="domain" description="EGF-like" evidence="11">
    <location>
        <begin position="2592"/>
        <end position="2632"/>
    </location>
</feature>
<evidence type="ECO:0000313" key="12">
    <source>
        <dbReference type="EnsemblMetazoa" id="RPRC001058-PA"/>
    </source>
</evidence>
<feature type="domain" description="EGF-like" evidence="11">
    <location>
        <begin position="2240"/>
        <end position="2279"/>
    </location>
</feature>
<feature type="domain" description="EGF-like" evidence="11">
    <location>
        <begin position="269"/>
        <end position="308"/>
    </location>
</feature>
<feature type="disulfide bond" evidence="9">
    <location>
        <begin position="1747"/>
        <end position="1764"/>
    </location>
</feature>
<keyword evidence="8" id="KW-0325">Glycoprotein</keyword>
<dbReference type="GO" id="GO:0005509">
    <property type="term" value="F:calcium ion binding"/>
    <property type="evidence" value="ECO:0007669"/>
    <property type="project" value="InterPro"/>
</dbReference>
<feature type="domain" description="EGF-like" evidence="11">
    <location>
        <begin position="309"/>
        <end position="348"/>
    </location>
</feature>
<dbReference type="CDD" id="cd00054">
    <property type="entry name" value="EGF_CA"/>
    <property type="match status" value="17"/>
</dbReference>
<sequence length="4991" mass="533518">MVEIGFAFIQVDLLIGFITDNRQNIQGEPADCHGIGFGIKKEIFFLNLEDGYFGCQVNKSTDFLQLYELSRLCDGQNDCYMGSDELARELKCTRDCNKPGSDDENECKSRPCDVFAHCTNTLGSFHCSCFPGYIGDGFHCQDINECEDPIIAARCVPNSECCNLPAHFLCKCLPGFQGDGEEECIDIDECLQPGACGPNSLCQNIPGNYTCTCQPGYEGNPLTGCTDIDECTYHGACGPNAICSNTDGGYTCACPIGSTGDPFHGACLDIDECLTNPCGLGAICTNTPESYTCICPPGFVGDPYNTCSDVNECESSPCGKGADCTNTDGNYTCSCPSGYTGNPTEECTDVNECGGLSVACGVNAKCTNSPGSYQCTCPNGFTGDPHIFCQNINECESNPCGKNAECKDSVGSFVCSCKEDYAGDPYRGCEDINECETLERPCGSNAKCENAEPGYNCLCPQGYEAKPDPSIACEQVDVNVLCKSKFDCVNNADCIDGQCFCQDGFKADRSVCNDIDECAGDPCGQFSVCTNTAGGFQCECQSGYIGAPPRILCKAPCDDVKCGEHAYCKPDGQEAYCICEEGWTFNPSDIAAGCIDINECDESNGPNGRCGENAVCSNSPGTFSCMCEPGFSGNPFQQCKDPCETISCGPNAECMLLGAKAQCLCSAGYTGTITGCTDIDECNQTQPCAKGAACHNTAGGYTCQCPRGSAGDPYREGCSSLRNADSCGDSKPCPEQEICVTDPALGASACICPSGYARNGRGACVDIDECNEPAGDRIPCGTNAVCKNLPGSYECTCPSGFHGNPYSLCEECNTKECRCRPPYRIVNSECVLAECTKDGKCPGEAECVTITGGVSYCACPKGLEPDDKGICQDVDECKEIGICGYDAQCANNHGSFVCVCPKGYEGDPYKLCSQSQVQCLNDLECGPNEKCVQPGECVCPPPFYNDPTDGHRCKNPCDRFVCGINSKCTPSDPPKCLCTAGYKEDPNTGGCVDIDECEKNPCAAGAKCVNQRGSFKCLCPAGTQGNPYQTGCTGIIVGKTECLKDSDCPGQLACVHGSCLNPCNLLPCGRNAFCEAENHAAWCRCSTGYVESPSGDCLSPCSGVVCGRGAQCIVTNSGPTCKCPEGRLGNPFPGGECKLDVCSPTSQCPSPLVCISGRCREKCANVVCGLGATCDPATSQCVCLPLFIGNPQFVCMPPISMPACFPGCGTNAHCTYKAEGNTCTCNPGTSGNPYEECSVQGKANTCTPLSCGKGAVCQVAANNIECSCPSGYRGNPYISCEDIDECIGDACGKNALCINTPGSYDCQCREGFIGNPFANCMPLAPQVCQDPRTCVCSEKSPCPSSFTCKRGKCKSQCEGVKCGPRAACVNGKCVCPPGLSGNPSDLTNGCMVQGQCLNDLDCKPSEICFQQSRGQRKCLDACKKIQCGPNALCIADNHRSSCICVDGYSGIPSDLTVGCQPEKVAPREECVTDKDCPVGLICEVNVNFLHTCVDPCLSVACGKNEVCTKDKKGQPACKCADSFAWNPVTSECEKPSLPDCKNDGDCKSKQSCRKDALGVLKCMSVCSDFTCPQNAICIASSHKGYCQCIPGFTGNPNDRNGCVPALRNTCTQDVQCMETEKCVKGRNGAKSCRPACDSLKCGSHAICVANNHVAQCQCPPGPYTGDPNTSGCKQVPCVYNSDCPHHQLCNRLSHTCYDVCDDFKCGENSICIGEAHRAICQCPPGFKPNPLPDIECVPENECEPNPCHSTAICELSPTLGGQICKCPPNQVGDPFTYGCKAEGSCPNGDSDCPEQSVCMNGRCSNPCEISCGLNTLCTVTRHKPTCACPPRFQLAKTGAKPSCVRTATKCTTNAECYGDICINGQCEAACRTSKDCLLGERCVQNRCQTPCIGHSQCLETQACVNGRCVIGCRSNKECLNNEACINNKCQNPCEIEGACGTNSLCKVENHTSVCYCPEGFRGNPIPEQSCNRAPKSCVRPQDCPDGHTCVGGRCSKTCSGSHECAQGERCNDGLCVNFCYGGSNCIQGYVCINSVCVPGCSLDSDCGPMQICIEKQCRCSDGFEQTANGCKDINECLSSPCHPSATCVNTPGSFRCTCEGLTVGDPYAEPGCANPNYCTRDYQCADTLSCIKNMCTDPCADSSLPCAASALCQVKDHALQCDCPAGHLGDPYDLLLGCFKVECTTNDDCPSDKSCDLNSHKCLDPCEKLNCGQGVCNPVDHKGICTCFAGYMSDNNLCVDVDECRNNPCHSTALCRNIIGSYKCTCENGLVGDGESGCRKPGDCLSNADCPSSATCIENTCRDPCFVPDTCATNAICSSVEHAPICSCPPKTTGDPKINCKKLECAENADCQPGLACIAGACIDPCQLGNVCGQNAECYTIGHDTICSCQPGTTGDPHLGCVPLQYCSSDSQCQAGTACHNAVCSSTRECISDQLCIAEVCQPTCQSNTTCPDFQYCSNNICLRELRCSYDRDCEEHQHCTTNSLGQAFCENICESNVICGRNAECSARNHRAICKCKAGYHGNPAIACSKIECQTNDDCSNDKMCDDYMCKISCLVANPCGNNALCSAESHKQVCYCQPGYTGDPYEGCTQLDYCSSNPCGVGATCANSRGSAKCMCPIGTVGDPYKEGCSQLVECNADNDCPETAACVQEGPLTKCRGVCESKKCGTNSECVGKEHHAICQCHTGYTEIEKDGTAGCYLSPLPCQNNTDCPNDTRCYGGLCRTSCHSHAECRLDEQCLLGHCTNACLDPSVCGVNALCSISNHIKQCSCPPGFTGDHLIECVRIPSSCYNDNECPDNSFCEDNICKLQCRTDNECALNEKCLKGTCKLTCRVDNDCFLGHICLQNLCMYGCRSDDDCSASESCRNNKCINPCTDSLCGPNAMCTVTNQRAVCSCKEGLVPAPSASVACVRAPPLECNTNRDCIVNGEGMVCLDGLCRPVCGNSAGCLSNERCDAGVCTPVCHRDDDCRSGELCQGFICVQGCRSDAACPADKACVNSKCINECDSPTACGTNAVCTVHNHQKQCECKDSLVGDPYISCRPPLQFCIKDTDCHAGKLCRHNMCISRCSIDKDCLSDERCLKGICKTVCNNDEKCGDGQICENRICEIGCRSDTICPENQACINKQCRDPCETSSNTCGLCAECSVVNHGVQCSCSSGTVGDPLSACIKPPNKCDGKCLCDQSTGLCFKRCNSEKECPCGYACNRGLCSQICATSSQCQSVSFVDYICYCGQQCKEGSCVSGCSKSTDCPLDRSCIEGKCVNPCGKKYSPCGKNAECRISDHRPVCLCPAGTAGEPTVACTRASMCTTDSECPGDKSCGVDGVCRNPCLQSRPCGVNAQCRAIDRRPSCSCPPGFYGNPLVECKAAGIGESCAKNPCGINTECRDVSDGYECRCKTGCTGDPNRGCVCEDTLRADSCGAHKCGVHAACKVVSEDTFQCYCPPKYPLGDPMVKCIKRGDCRTEGCGVGAECTESGDNFICKCPFGTKGNPQVQCKPESECKRDVDCPVEKACINEECIEVCSIRGSCGLNALCQAVFHRAVCSCPQCHNGDPTVSCLPEPNCQPSTPKYPTLFCKTNTDCPGSLSCLNGECTDPCYMMGHTCEPNKKCQVREHRPTCVCKYGFSLSDTGELRCAPERLECRENNDCASNSACKNGLCTNPCNMAVCSNNRTCLTLDHRPVCVCTKDCNPSVFICLRDNGCPAHLACMNFQCVDPCLNASCPQDAPCFVEDHKPVCKFCPLGFIADHKYGCLKENWLTNVSCIVDSHCTDTQNCIDGECTDPCTTGDKCGVNADCTVQAHNVICECKDGLSGDPLVFCSNTTDFYDLRTTHKSILELTTYSALFNETITENPENITDIQGRRVKTNTTYPLYLETTEKYNITSEAKPPIVTQLIPSVTTERTKQYNTSYIDDKNLLTEISIPYITVTKLANKTSISPPSTTLKDEHLTTQLSGDLVTESILPTDSVPKVPIQTTTRTVETIIPEKSTPIFTTGKTSSTKMPMLSGEALLTEKTPSISVSLTNDTAITSFNTTQSSMTYSTAKELSTETPKQKTEFPKPMYTTAELITVRVSQKHTQTEHPKNIEQTTKTSKPPLTTHLPTEGTSRSLQTETAETRVPSKYTTLSSEETTGTPEYFTTIHPVTKEHAVETSMPLLTTHVHITEGTSRSLQTKTTATPKYTEETTGIPDQFTTIHPVTKKHTVETSMPSLTTHVPSTEGTSRSLPTETTVTPNYTEEITRTQEQFTTIHPVTKKHTVVISTPTFTTHVPTAEGTSRSLPTETMLTPKYTTLPTEETTGSPEPFTTIHPVTKEHAVETGMPSLTTHVPSTEGTTRFLPTETTVTPKYTTLSSEEATGTPEQFTTIHPVAKEHTVETSMPSLTTHVQTTEGISRSLPTETAETTGTPKYSEESTGTPEQFTTIHPVTKEHAAETSMPSLTTHVTSTKGTSTSLPTETTVTPKYTEETTGTPEQFPTIHLVTKEHAVETGMPSLTTHVPTTEGISRSLPTETAETTGNPTYSEESTGTPEQFTTIHPITKELAVETSMPSLTIQVTSTEGTSTSLPTETTVTPKYTTLSSEETTGAPEHFTTIHPVTKKHTVVISTPSFTTHVPTTEGTSRSLPTETILTPKYTTLPTEETTGTPEPFPTLHSVTKEHVETSIPSLTTHVLTTESTSRSLPAETTITPKYTEETTRTPEQFTTIHPVTKEHAVETSIPSLTTHVLITESTSRSLPSETTVTPKYTEETTGTPEQFTTLHPVTKEDAVETNTTVTPKYTTLSSEEATGSPGQFTTIYPFIKEHTVETSMPSLSTHVPSSEGTSRSLPTETAETTGTPKYSEETTGTPEQFTTIHPVTQEHAVETSMPSLTTYVPSTEGTSRSLPTETTETPKYTTLSSEEATGSPGQFTTIYPFIKEHAVETTMLLLTTHVPITNGTSTSLLPVAAETTVTLKYTTLSSEETTVTPEQFTTIHPVTSKHTVVISTPSFFTTHVPTTQRL</sequence>
<reference evidence="12" key="1">
    <citation type="submission" date="2015-05" db="UniProtKB">
        <authorList>
            <consortium name="EnsemblMetazoa"/>
        </authorList>
    </citation>
    <scope>IDENTIFICATION</scope>
</reference>
<keyword evidence="5" id="KW-0677">Repeat</keyword>
<evidence type="ECO:0000256" key="6">
    <source>
        <dbReference type="ARBA" id="ARBA00022837"/>
    </source>
</evidence>
<feature type="compositionally biased region" description="Polar residues" evidence="10">
    <location>
        <begin position="4117"/>
        <end position="4129"/>
    </location>
</feature>
<keyword evidence="4" id="KW-0732">Signal</keyword>
<dbReference type="Pfam" id="PF12947">
    <property type="entry name" value="EGF_3"/>
    <property type="match status" value="1"/>
</dbReference>
<dbReference type="SMART" id="SM00181">
    <property type="entry name" value="EGF"/>
    <property type="match status" value="61"/>
</dbReference>
<dbReference type="eggNOG" id="KOG1217">
    <property type="taxonomic scope" value="Eukaryota"/>
</dbReference>
<evidence type="ECO:0000256" key="4">
    <source>
        <dbReference type="ARBA" id="ARBA00022729"/>
    </source>
</evidence>
<dbReference type="SUPFAM" id="SSF57184">
    <property type="entry name" value="Growth factor receptor domain"/>
    <property type="match status" value="9"/>
</dbReference>
<evidence type="ECO:0000256" key="1">
    <source>
        <dbReference type="ARBA" id="ARBA00004613"/>
    </source>
</evidence>
<dbReference type="OMA" id="PPRHPCQ"/>
<dbReference type="InterPro" id="IPR026823">
    <property type="entry name" value="cEGF"/>
</dbReference>
<feature type="compositionally biased region" description="Polar residues" evidence="10">
    <location>
        <begin position="4081"/>
        <end position="4109"/>
    </location>
</feature>